<evidence type="ECO:0000313" key="1">
    <source>
        <dbReference type="EMBL" id="KAK3497136.1"/>
    </source>
</evidence>
<dbReference type="Proteomes" id="UP001285908">
    <property type="component" value="Unassembled WGS sequence"/>
</dbReference>
<sequence>MSHIDIDGADLDVSEITVIAAVRNPLHPTSQSLSSLPIHPLDTLRLPIVNIGPNVRADVAAAVQELAEKHGIDTIDVAIANASTVYV</sequence>
<dbReference type="EMBL" id="JAULSX010000002">
    <property type="protein sequence ID" value="KAK3497136.1"/>
    <property type="molecule type" value="Genomic_DNA"/>
</dbReference>
<name>A0AAJ0MU20_9PEZI</name>
<accession>A0AAJ0MU20</accession>
<dbReference type="GeneID" id="87877592"/>
<dbReference type="AlphaFoldDB" id="A0AAJ0MU20"/>
<gene>
    <name evidence="1" type="ORF">B0T23DRAFT_426284</name>
</gene>
<proteinExistence type="predicted"/>
<reference evidence="1 2" key="1">
    <citation type="journal article" date="2023" name="Mol. Phylogenet. Evol.">
        <title>Genome-scale phylogeny and comparative genomics of the fungal order Sordariales.</title>
        <authorList>
            <person name="Hensen N."/>
            <person name="Bonometti L."/>
            <person name="Westerberg I."/>
            <person name="Brannstrom I.O."/>
            <person name="Guillou S."/>
            <person name="Cros-Aarteil S."/>
            <person name="Calhoun S."/>
            <person name="Haridas S."/>
            <person name="Kuo A."/>
            <person name="Mondo S."/>
            <person name="Pangilinan J."/>
            <person name="Riley R."/>
            <person name="LaButti K."/>
            <person name="Andreopoulos B."/>
            <person name="Lipzen A."/>
            <person name="Chen C."/>
            <person name="Yan M."/>
            <person name="Daum C."/>
            <person name="Ng V."/>
            <person name="Clum A."/>
            <person name="Steindorff A."/>
            <person name="Ohm R.A."/>
            <person name="Martin F."/>
            <person name="Silar P."/>
            <person name="Natvig D.O."/>
            <person name="Lalanne C."/>
            <person name="Gautier V."/>
            <person name="Ament-Velasquez S.L."/>
            <person name="Kruys A."/>
            <person name="Hutchinson M.I."/>
            <person name="Powell A.J."/>
            <person name="Barry K."/>
            <person name="Miller A.N."/>
            <person name="Grigoriev I.V."/>
            <person name="Debuchy R."/>
            <person name="Gladieux P."/>
            <person name="Hiltunen Thoren M."/>
            <person name="Johannesson H."/>
        </authorList>
    </citation>
    <scope>NUCLEOTIDE SEQUENCE [LARGE SCALE GENOMIC DNA]</scope>
    <source>
        <strain evidence="1 2">FGSC 10403</strain>
    </source>
</reference>
<evidence type="ECO:0000313" key="2">
    <source>
        <dbReference type="Proteomes" id="UP001285908"/>
    </source>
</evidence>
<dbReference type="RefSeq" id="XP_062695400.1">
    <property type="nucleotide sequence ID" value="XM_062839970.1"/>
</dbReference>
<comment type="caution">
    <text evidence="1">The sequence shown here is derived from an EMBL/GenBank/DDBJ whole genome shotgun (WGS) entry which is preliminary data.</text>
</comment>
<protein>
    <submittedName>
        <fullName evidence="1">Uncharacterized protein</fullName>
    </submittedName>
</protein>
<keyword evidence="2" id="KW-1185">Reference proteome</keyword>
<organism evidence="1 2">
    <name type="scientific">Neurospora hispaniola</name>
    <dbReference type="NCBI Taxonomy" id="588809"/>
    <lineage>
        <taxon>Eukaryota</taxon>
        <taxon>Fungi</taxon>
        <taxon>Dikarya</taxon>
        <taxon>Ascomycota</taxon>
        <taxon>Pezizomycotina</taxon>
        <taxon>Sordariomycetes</taxon>
        <taxon>Sordariomycetidae</taxon>
        <taxon>Sordariales</taxon>
        <taxon>Sordariaceae</taxon>
        <taxon>Neurospora</taxon>
    </lineage>
</organism>